<dbReference type="VEuPathDB" id="TrichDB:TRFO_03722"/>
<keyword evidence="4" id="KW-1185">Reference proteome</keyword>
<dbReference type="Pfam" id="PF10021">
    <property type="entry name" value="PARG_cat_microb"/>
    <property type="match status" value="1"/>
</dbReference>
<dbReference type="OrthoDB" id="9985428at2759"/>
<dbReference type="Proteomes" id="UP000179807">
    <property type="component" value="Unassembled WGS sequence"/>
</dbReference>
<dbReference type="Gene3D" id="3.40.220.10">
    <property type="entry name" value="Leucine Aminopeptidase, subunit E, domain 1"/>
    <property type="match status" value="1"/>
</dbReference>
<evidence type="ECO:0000256" key="1">
    <source>
        <dbReference type="SAM" id="MobiDB-lite"/>
    </source>
</evidence>
<dbReference type="InterPro" id="IPR019261">
    <property type="entry name" value="PARG_cat_microbial"/>
</dbReference>
<feature type="region of interest" description="Disordered" evidence="1">
    <location>
        <begin position="81"/>
        <end position="129"/>
    </location>
</feature>
<dbReference type="InterPro" id="IPR043472">
    <property type="entry name" value="Macro_dom-like"/>
</dbReference>
<feature type="compositionally biased region" description="Polar residues" evidence="1">
    <location>
        <begin position="96"/>
        <end position="109"/>
    </location>
</feature>
<dbReference type="InterPro" id="IPR012664">
    <property type="entry name" value="CHP02452"/>
</dbReference>
<dbReference type="SUPFAM" id="SSF52949">
    <property type="entry name" value="Macro domain-like"/>
    <property type="match status" value="1"/>
</dbReference>
<dbReference type="AlphaFoldDB" id="A0A1J4KQN3"/>
<dbReference type="PANTHER" id="PTHR35596">
    <property type="entry name" value="DUF2263 DOMAIN-CONTAINING PROTEIN"/>
    <property type="match status" value="1"/>
</dbReference>
<evidence type="ECO:0000313" key="3">
    <source>
        <dbReference type="EMBL" id="OHT12100.1"/>
    </source>
</evidence>
<dbReference type="RefSeq" id="XP_068365236.1">
    <property type="nucleotide sequence ID" value="XM_068491479.1"/>
</dbReference>
<evidence type="ECO:0000259" key="2">
    <source>
        <dbReference type="Pfam" id="PF10021"/>
    </source>
</evidence>
<dbReference type="GeneID" id="94826183"/>
<feature type="domain" description="Microbial-type PARG catalytic" evidence="2">
    <location>
        <begin position="199"/>
        <end position="347"/>
    </location>
</feature>
<gene>
    <name evidence="3" type="ORF">TRFO_03722</name>
</gene>
<evidence type="ECO:0000313" key="4">
    <source>
        <dbReference type="Proteomes" id="UP000179807"/>
    </source>
</evidence>
<name>A0A1J4KQN3_9EUKA</name>
<proteinExistence type="predicted"/>
<reference evidence="3" key="1">
    <citation type="submission" date="2016-10" db="EMBL/GenBank/DDBJ databases">
        <authorList>
            <person name="Benchimol M."/>
            <person name="Almeida L.G."/>
            <person name="Vasconcelos A.T."/>
            <person name="Perreira-Neves A."/>
            <person name="Rosa I.A."/>
            <person name="Tasca T."/>
            <person name="Bogo M.R."/>
            <person name="de Souza W."/>
        </authorList>
    </citation>
    <scope>NUCLEOTIDE SEQUENCE [LARGE SCALE GENOMIC DNA]</scope>
    <source>
        <strain evidence="3">K</strain>
    </source>
</reference>
<comment type="caution">
    <text evidence="3">The sequence shown here is derived from an EMBL/GenBank/DDBJ whole genome shotgun (WGS) entry which is preliminary data.</text>
</comment>
<dbReference type="PANTHER" id="PTHR35596:SF1">
    <property type="entry name" value="MICROBIAL-TYPE PARG CATALYTIC DOMAIN-CONTAINING PROTEIN"/>
    <property type="match status" value="1"/>
</dbReference>
<accession>A0A1J4KQN3</accession>
<dbReference type="NCBIfam" id="TIGR02452">
    <property type="entry name" value="TIGR02452 family protein"/>
    <property type="match status" value="1"/>
</dbReference>
<protein>
    <recommendedName>
        <fullName evidence="2">Microbial-type PARG catalytic domain-containing protein</fullName>
    </recommendedName>
</protein>
<sequence length="468" mass="54632">MHFITILSHFFDLITKILDFFNPFSYSRKKKGHTGKSRVNLNDEIAKSDNFFARRKDSSSDSDFHDCINLTICETGEKTSKVKKTRDRFNKKQECNSHPVNSTKQTNYSSDKRSLSIRNPPRQSKYQGDIQPANQIRTSRHEDGIDYRRNNDCYSPPIYHDYYSPQNGYRFNNGWSFHPSYHYRTLIYPYTEEGRKKIAQETMKIIKEGGYTLQNGKYIDISSKIQDSKYHTRTYRPYHQFSHTNQPFMHYCTIEVTNESTFTAALRVKQTYGIRETCVLNFASANKPGGGFLNGRQAQEEDLARQSSLSSSLTYNTKMYDYHNRHLHDYYYADYLIYSTNVVIFRDDEEQLIDNPYRVSIISAVAVNKKKLIESGNIDDEKVNQTMENRCRKILELCISQNNKAIVLGAFGCGVFGNSPSDVAQIFHKLLFEEKYGKHFSYVVFAITSKGYTTDQNLKQFQRIFNKY</sequence>
<dbReference type="EMBL" id="MLAK01000571">
    <property type="protein sequence ID" value="OHT12100.1"/>
    <property type="molecule type" value="Genomic_DNA"/>
</dbReference>
<organism evidence="3 4">
    <name type="scientific">Tritrichomonas foetus</name>
    <dbReference type="NCBI Taxonomy" id="1144522"/>
    <lineage>
        <taxon>Eukaryota</taxon>
        <taxon>Metamonada</taxon>
        <taxon>Parabasalia</taxon>
        <taxon>Tritrichomonadida</taxon>
        <taxon>Tritrichomonadidae</taxon>
        <taxon>Tritrichomonas</taxon>
    </lineage>
</organism>